<proteinExistence type="predicted"/>
<dbReference type="SUPFAM" id="SSF50960">
    <property type="entry name" value="TolB, C-terminal domain"/>
    <property type="match status" value="1"/>
</dbReference>
<accession>A0A7E5A0S0</accession>
<organism evidence="2 3">
    <name type="scientific">Panagrellus redivivus</name>
    <name type="common">Microworm</name>
    <dbReference type="NCBI Taxonomy" id="6233"/>
    <lineage>
        <taxon>Eukaryota</taxon>
        <taxon>Metazoa</taxon>
        <taxon>Ecdysozoa</taxon>
        <taxon>Nematoda</taxon>
        <taxon>Chromadorea</taxon>
        <taxon>Rhabditida</taxon>
        <taxon>Tylenchina</taxon>
        <taxon>Panagrolaimomorpha</taxon>
        <taxon>Panagrolaimoidea</taxon>
        <taxon>Panagrolaimidae</taxon>
        <taxon>Panagrellus</taxon>
    </lineage>
</organism>
<name>A0A7E5A0S0_PANRE</name>
<dbReference type="AlphaFoldDB" id="A0A7E5A0S0"/>
<evidence type="ECO:0000256" key="1">
    <source>
        <dbReference type="SAM" id="MobiDB-lite"/>
    </source>
</evidence>
<evidence type="ECO:0000313" key="3">
    <source>
        <dbReference type="WBParaSite" id="Pan_g6807.t1"/>
    </source>
</evidence>
<feature type="compositionally biased region" description="Low complexity" evidence="1">
    <location>
        <begin position="25"/>
        <end position="36"/>
    </location>
</feature>
<reference evidence="2" key="1">
    <citation type="journal article" date="2013" name="Genetics">
        <title>The draft genome and transcriptome of Panagrellus redivivus are shaped by the harsh demands of a free-living lifestyle.</title>
        <authorList>
            <person name="Srinivasan J."/>
            <person name="Dillman A.R."/>
            <person name="Macchietto M.G."/>
            <person name="Heikkinen L."/>
            <person name="Lakso M."/>
            <person name="Fracchia K.M."/>
            <person name="Antoshechkin I."/>
            <person name="Mortazavi A."/>
            <person name="Wong G."/>
            <person name="Sternberg P.W."/>
        </authorList>
    </citation>
    <scope>NUCLEOTIDE SEQUENCE [LARGE SCALE GENOMIC DNA]</scope>
    <source>
        <strain evidence="2">MT8872</strain>
    </source>
</reference>
<dbReference type="Proteomes" id="UP000492821">
    <property type="component" value="Unassembled WGS sequence"/>
</dbReference>
<dbReference type="WBParaSite" id="Pan_g6807.t1">
    <property type="protein sequence ID" value="Pan_g6807.t1"/>
    <property type="gene ID" value="Pan_g6807"/>
</dbReference>
<feature type="region of interest" description="Disordered" evidence="1">
    <location>
        <begin position="1"/>
        <end position="50"/>
    </location>
</feature>
<evidence type="ECO:0000313" key="2">
    <source>
        <dbReference type="Proteomes" id="UP000492821"/>
    </source>
</evidence>
<protein>
    <submittedName>
        <fullName evidence="3">Uncharacterized protein</fullName>
    </submittedName>
</protein>
<sequence>MEEEPKPGPSTAPPVKLNPVFTKTLSESDSSESGLGANDTRLPPPPPPIDVKALQAAIFDECNDNDDQRPSSSASQGTGMCYKKCTSYRLDPPLLNPVDLAVSFNMVAIADYDNGVHFVDFRGRVRRHLVTEPIRICGVRFRTSGEHQQVIMLAYCDQKWSIVVKTWPSLQDVKSVECPNEPQIMSWARRKISIIDNYLFLLGTCDSCSAIWTLDLEAYTWKTLIVERSTSKKTSTGISLGSSFRMSGSNNDDTRGVYSDFDARAGTDAERRILLCQSEKSKLDILRINETDKLIGSNTIKMKRRKNQQWIINGPQLAVFDSEQDIIVYDASGKIFWFDGATYRIQKIVGDVGKGEVCALQAENGWCYALCRHRLCVHAFMYRT</sequence>
<keyword evidence="2" id="KW-1185">Reference proteome</keyword>
<reference evidence="3" key="2">
    <citation type="submission" date="2020-10" db="UniProtKB">
        <authorList>
            <consortium name="WormBaseParasite"/>
        </authorList>
    </citation>
    <scope>IDENTIFICATION</scope>
</reference>